<evidence type="ECO:0000313" key="9">
    <source>
        <dbReference type="Proteomes" id="UP001065174"/>
    </source>
</evidence>
<name>A0ABY6CS24_9BACT</name>
<evidence type="ECO:0000256" key="4">
    <source>
        <dbReference type="PIRNR" id="PIRNR036492"/>
    </source>
</evidence>
<dbReference type="InterPro" id="IPR016160">
    <property type="entry name" value="Ald_DH_CS_CYS"/>
</dbReference>
<gene>
    <name evidence="8" type="ORF">N6H18_01555</name>
</gene>
<dbReference type="RefSeq" id="WP_262310089.1">
    <property type="nucleotide sequence ID" value="NZ_CP106679.1"/>
</dbReference>
<keyword evidence="3" id="KW-0520">NAD</keyword>
<evidence type="ECO:0000313" key="8">
    <source>
        <dbReference type="EMBL" id="UXP32654.1"/>
    </source>
</evidence>
<feature type="domain" description="Aldehyde dehydrogenase" evidence="7">
    <location>
        <begin position="11"/>
        <end position="437"/>
    </location>
</feature>
<dbReference type="PROSITE" id="PS00070">
    <property type="entry name" value="ALDEHYDE_DEHYDR_CYS"/>
    <property type="match status" value="1"/>
</dbReference>
<dbReference type="Pfam" id="PF00171">
    <property type="entry name" value="Aldedh"/>
    <property type="match status" value="1"/>
</dbReference>
<evidence type="ECO:0000256" key="5">
    <source>
        <dbReference type="PROSITE-ProRule" id="PRU10007"/>
    </source>
</evidence>
<comment type="similarity">
    <text evidence="1 4 6">Belongs to the aldehyde dehydrogenase family.</text>
</comment>
<keyword evidence="2 4" id="KW-0560">Oxidoreductase</keyword>
<organism evidence="8 9">
    <name type="scientific">Reichenbachiella agarivorans</name>
    <dbReference type="NCBI Taxonomy" id="2979464"/>
    <lineage>
        <taxon>Bacteria</taxon>
        <taxon>Pseudomonadati</taxon>
        <taxon>Bacteroidota</taxon>
        <taxon>Cytophagia</taxon>
        <taxon>Cytophagales</taxon>
        <taxon>Reichenbachiellaceae</taxon>
        <taxon>Reichenbachiella</taxon>
    </lineage>
</organism>
<accession>A0ABY6CS24</accession>
<evidence type="ECO:0000256" key="1">
    <source>
        <dbReference type="ARBA" id="ARBA00009986"/>
    </source>
</evidence>
<dbReference type="InterPro" id="IPR016162">
    <property type="entry name" value="Ald_DH_N"/>
</dbReference>
<evidence type="ECO:0000259" key="7">
    <source>
        <dbReference type="Pfam" id="PF00171"/>
    </source>
</evidence>
<proteinExistence type="inferred from homology"/>
<dbReference type="Gene3D" id="3.40.309.10">
    <property type="entry name" value="Aldehyde Dehydrogenase, Chain A, domain 2"/>
    <property type="match status" value="1"/>
</dbReference>
<dbReference type="InterPro" id="IPR012394">
    <property type="entry name" value="Aldehyde_DH_NAD(P)"/>
</dbReference>
<evidence type="ECO:0000256" key="3">
    <source>
        <dbReference type="ARBA" id="ARBA00023027"/>
    </source>
</evidence>
<dbReference type="Gene3D" id="3.40.605.10">
    <property type="entry name" value="Aldehyde Dehydrogenase, Chain A, domain 1"/>
    <property type="match status" value="1"/>
</dbReference>
<dbReference type="InterPro" id="IPR016163">
    <property type="entry name" value="Ald_DH_C"/>
</dbReference>
<dbReference type="InterPro" id="IPR016161">
    <property type="entry name" value="Ald_DH/histidinol_DH"/>
</dbReference>
<dbReference type="InterPro" id="IPR029510">
    <property type="entry name" value="Ald_DH_CS_GLU"/>
</dbReference>
<protein>
    <recommendedName>
        <fullName evidence="4">Aldehyde dehydrogenase</fullName>
    </recommendedName>
</protein>
<dbReference type="PROSITE" id="PS00687">
    <property type="entry name" value="ALDEHYDE_DEHYDR_GLU"/>
    <property type="match status" value="1"/>
</dbReference>
<keyword evidence="9" id="KW-1185">Reference proteome</keyword>
<dbReference type="PANTHER" id="PTHR43570">
    <property type="entry name" value="ALDEHYDE DEHYDROGENASE"/>
    <property type="match status" value="1"/>
</dbReference>
<reference evidence="8" key="1">
    <citation type="submission" date="2022-09" db="EMBL/GenBank/DDBJ databases">
        <title>Comparative genomics and taxonomic characterization of three novel marine species of genus Reichenbachiella exhibiting antioxidant and polysaccharide degradation activities.</title>
        <authorList>
            <person name="Muhammad N."/>
            <person name="Lee Y.-J."/>
            <person name="Ko J."/>
            <person name="Kim S.-G."/>
        </authorList>
    </citation>
    <scope>NUCLEOTIDE SEQUENCE</scope>
    <source>
        <strain evidence="8">BKB1-1</strain>
    </source>
</reference>
<evidence type="ECO:0000256" key="6">
    <source>
        <dbReference type="RuleBase" id="RU003345"/>
    </source>
</evidence>
<dbReference type="Proteomes" id="UP001065174">
    <property type="component" value="Chromosome"/>
</dbReference>
<sequence>MRDTINRLFVNQQKKSQELRIAPIADRKAELKKLKKWILTHKDRIRKAVYTDLRKPESDIDITEIFTVTSEINHALRKLNVWTEPKRVSSGFTYIGTSAKIMYEPKGRCLIIAPWNFPFQLMVSPLVSCLAAGNTAILKPSENTPATSTLIKEMISELYAPELVTVVEGAIEETQILLSLPFDHIFFTGSTAVGKIIMAAAAKNLTSVTLELGGKSPVIIDQTADTDDAARKIVWGRFTNNGQTCIAPDYIFIHTHQLDSFVASTKKYIAQLFDPESQGMRHADGYSRIVNEKQANRLVDILNDAVTKGAKVIAGGDHDVTQRYIEPTLLTHIDETSRIWQEEIFGPIMPIQTYDDLATVIQHINTQEKPLSLYLFSKSSVTQKLIEQQTSAGSMVINDVVIQYAHPNLPFGGVNHSGIGKSHGHFGFLEFSNQKSILKQRIGLTNASLFYPPVGGFKKILLKWMINHF</sequence>
<dbReference type="PIRSF" id="PIRSF036492">
    <property type="entry name" value="ALDH"/>
    <property type="match status" value="1"/>
</dbReference>
<dbReference type="PANTHER" id="PTHR43570:SF20">
    <property type="entry name" value="ALDEHYDE DEHYDROGENASE ALDX-RELATED"/>
    <property type="match status" value="1"/>
</dbReference>
<dbReference type="InterPro" id="IPR015590">
    <property type="entry name" value="Aldehyde_DH_dom"/>
</dbReference>
<feature type="active site" evidence="5">
    <location>
        <position position="211"/>
    </location>
</feature>
<evidence type="ECO:0000256" key="2">
    <source>
        <dbReference type="ARBA" id="ARBA00023002"/>
    </source>
</evidence>
<dbReference type="EMBL" id="CP106679">
    <property type="protein sequence ID" value="UXP32654.1"/>
    <property type="molecule type" value="Genomic_DNA"/>
</dbReference>
<dbReference type="SUPFAM" id="SSF53720">
    <property type="entry name" value="ALDH-like"/>
    <property type="match status" value="1"/>
</dbReference>